<accession>A0A2T0X551</accession>
<keyword evidence="1" id="KW-0418">Kinase</keyword>
<name>A0A2T0X551_9RHOB</name>
<evidence type="ECO:0000313" key="2">
    <source>
        <dbReference type="Proteomes" id="UP000238392"/>
    </source>
</evidence>
<sequence length="159" mass="17101">MAATLHLLSGKIAAGKSTLAARLAADGAVLVSEDVWLAALFADQMTNVQDYVRCSVKLKAVMGPHVAALLGAGVSVVLDFPANTVATRAWMREIIDQSGADHQMHVLDVPDEVCLQRLHARNAGGEHAFAATEAQFWAITKHYQPPTEDEGFHIVHHEA</sequence>
<dbReference type="EMBL" id="PVTQ01000001">
    <property type="protein sequence ID" value="PRY93974.1"/>
    <property type="molecule type" value="Genomic_DNA"/>
</dbReference>
<dbReference type="AlphaFoldDB" id="A0A2T0X551"/>
<dbReference type="Gene3D" id="3.40.50.300">
    <property type="entry name" value="P-loop containing nucleotide triphosphate hydrolases"/>
    <property type="match status" value="1"/>
</dbReference>
<keyword evidence="1" id="KW-0808">Transferase</keyword>
<dbReference type="Pfam" id="PF13671">
    <property type="entry name" value="AAA_33"/>
    <property type="match status" value="1"/>
</dbReference>
<dbReference type="Proteomes" id="UP000238392">
    <property type="component" value="Unassembled WGS sequence"/>
</dbReference>
<dbReference type="SUPFAM" id="SSF52540">
    <property type="entry name" value="P-loop containing nucleoside triphosphate hydrolases"/>
    <property type="match status" value="1"/>
</dbReference>
<protein>
    <submittedName>
        <fullName evidence="1">Putative kinase</fullName>
    </submittedName>
</protein>
<comment type="caution">
    <text evidence="1">The sequence shown here is derived from an EMBL/GenBank/DDBJ whole genome shotgun (WGS) entry which is preliminary data.</text>
</comment>
<organism evidence="1 2">
    <name type="scientific">Donghicola tyrosinivorans</name>
    <dbReference type="NCBI Taxonomy" id="1652492"/>
    <lineage>
        <taxon>Bacteria</taxon>
        <taxon>Pseudomonadati</taxon>
        <taxon>Pseudomonadota</taxon>
        <taxon>Alphaproteobacteria</taxon>
        <taxon>Rhodobacterales</taxon>
        <taxon>Roseobacteraceae</taxon>
        <taxon>Donghicola</taxon>
    </lineage>
</organism>
<dbReference type="OrthoDB" id="531205at2"/>
<dbReference type="InterPro" id="IPR027417">
    <property type="entry name" value="P-loop_NTPase"/>
</dbReference>
<gene>
    <name evidence="1" type="ORF">CLV74_101104</name>
</gene>
<evidence type="ECO:0000313" key="1">
    <source>
        <dbReference type="EMBL" id="PRY93974.1"/>
    </source>
</evidence>
<reference evidence="1 2" key="1">
    <citation type="submission" date="2018-03" db="EMBL/GenBank/DDBJ databases">
        <title>Genomic Encyclopedia of Archaeal and Bacterial Type Strains, Phase II (KMG-II): from individual species to whole genera.</title>
        <authorList>
            <person name="Goeker M."/>
        </authorList>
    </citation>
    <scope>NUCLEOTIDE SEQUENCE [LARGE SCALE GENOMIC DNA]</scope>
    <source>
        <strain evidence="1 2">DSM 100212</strain>
    </source>
</reference>
<keyword evidence="2" id="KW-1185">Reference proteome</keyword>
<dbReference type="RefSeq" id="WP_106262258.1">
    <property type="nucleotide sequence ID" value="NZ_PVTQ01000001.1"/>
</dbReference>
<dbReference type="GO" id="GO:0016301">
    <property type="term" value="F:kinase activity"/>
    <property type="evidence" value="ECO:0007669"/>
    <property type="project" value="UniProtKB-KW"/>
</dbReference>
<proteinExistence type="predicted"/>